<dbReference type="AlphaFoldDB" id="A0A2P7BSI4"/>
<dbReference type="InterPro" id="IPR050491">
    <property type="entry name" value="AmpC-like"/>
</dbReference>
<dbReference type="SUPFAM" id="SSF56601">
    <property type="entry name" value="beta-lactamase/transpeptidase-like"/>
    <property type="match status" value="1"/>
</dbReference>
<evidence type="ECO:0000259" key="2">
    <source>
        <dbReference type="Pfam" id="PF11954"/>
    </source>
</evidence>
<protein>
    <submittedName>
        <fullName evidence="3">Serine hydrolase</fullName>
    </submittedName>
</protein>
<evidence type="ECO:0000259" key="1">
    <source>
        <dbReference type="Pfam" id="PF00144"/>
    </source>
</evidence>
<organism evidence="3 4">
    <name type="scientific">Phyllobacterium brassicacearum</name>
    <dbReference type="NCBI Taxonomy" id="314235"/>
    <lineage>
        <taxon>Bacteria</taxon>
        <taxon>Pseudomonadati</taxon>
        <taxon>Pseudomonadota</taxon>
        <taxon>Alphaproteobacteria</taxon>
        <taxon>Hyphomicrobiales</taxon>
        <taxon>Phyllobacteriaceae</taxon>
        <taxon>Phyllobacterium</taxon>
    </lineage>
</organism>
<dbReference type="PANTHER" id="PTHR46825:SF15">
    <property type="entry name" value="BETA-LACTAMASE-RELATED DOMAIN-CONTAINING PROTEIN"/>
    <property type="match status" value="1"/>
</dbReference>
<comment type="caution">
    <text evidence="3">The sequence shown here is derived from an EMBL/GenBank/DDBJ whole genome shotgun (WGS) entry which is preliminary data.</text>
</comment>
<evidence type="ECO:0000313" key="4">
    <source>
        <dbReference type="Proteomes" id="UP000241444"/>
    </source>
</evidence>
<dbReference type="Pfam" id="PF11954">
    <property type="entry name" value="DUF3471"/>
    <property type="match status" value="1"/>
</dbReference>
<dbReference type="PANTHER" id="PTHR46825">
    <property type="entry name" value="D-ALANYL-D-ALANINE-CARBOXYPEPTIDASE/ENDOPEPTIDASE AMPH"/>
    <property type="match status" value="1"/>
</dbReference>
<feature type="domain" description="Peptidase S12 Pab87-related C-terminal" evidence="2">
    <location>
        <begin position="427"/>
        <end position="514"/>
    </location>
</feature>
<dbReference type="Proteomes" id="UP000241444">
    <property type="component" value="Unassembled WGS sequence"/>
</dbReference>
<dbReference type="RefSeq" id="WP_106710793.1">
    <property type="nucleotide sequence ID" value="NZ_PGGO01000005.1"/>
</dbReference>
<keyword evidence="3" id="KW-0378">Hydrolase</keyword>
<keyword evidence="4" id="KW-1185">Reference proteome</keyword>
<evidence type="ECO:0000313" key="3">
    <source>
        <dbReference type="EMBL" id="PSH69401.1"/>
    </source>
</evidence>
<dbReference type="EMBL" id="PGGO01000005">
    <property type="protein sequence ID" value="PSH69401.1"/>
    <property type="molecule type" value="Genomic_DNA"/>
</dbReference>
<dbReference type="Gene3D" id="2.40.128.600">
    <property type="match status" value="1"/>
</dbReference>
<dbReference type="InterPro" id="IPR001466">
    <property type="entry name" value="Beta-lactam-related"/>
</dbReference>
<dbReference type="InterPro" id="IPR012338">
    <property type="entry name" value="Beta-lactam/transpept-like"/>
</dbReference>
<dbReference type="OrthoDB" id="5377981at2"/>
<dbReference type="GO" id="GO:0016787">
    <property type="term" value="F:hydrolase activity"/>
    <property type="evidence" value="ECO:0007669"/>
    <property type="project" value="UniProtKB-KW"/>
</dbReference>
<sequence>MIRTVERYSRRIRFLCQRLVIAGVSMGIATLAGHAQSSFEHATKDKVLTALPMLEEVAQRVIANDGVPGISIAIVYQDEVIYLKGFGVREEGKSDLVDADTVFQLASFSKPMASTVAAAIVSEGVVSWDTRIADIDPSFQLYDAYPTAQVTVRDLFAHRSGLPGGAGNELEEIGYDRDTILQRLRQVKPESSFRSGYSYSNFGLTAGAVAVAKAAGMSWEDAAEAKLYKPLGMSSTSSRYADFLTRTNHATLHAQLNGKWQALAKRDPDPQSPAGGVSSNARDLAQWMRLQLGNGNYNGKPLIDGGAIGQTHLPLMARGKNPVSGGWSFYGLGWNVEYGRYGEYWGHAGAFSTGARTLVSLLPAEELGIVVLTNAFPTGVPEGLADTFFELVMTGKTTQDWVVEWNNIYGRLFGPAIEAAVKRYGTPPASPLPALPLSAYAGTYFNPYIGQVVVAEKGGILEIRLGPKGNAVFSLSHFDRDLYTYRPSMEMPNMPVAVTFEIGPDQKATQVTIDDLNELGLGVLTRIGIERPTSP</sequence>
<name>A0A2P7BSI4_9HYPH</name>
<dbReference type="InterPro" id="IPR021860">
    <property type="entry name" value="Peptidase_S12_Pab87-rel_C"/>
</dbReference>
<feature type="domain" description="Beta-lactamase-related" evidence="1">
    <location>
        <begin position="57"/>
        <end position="382"/>
    </location>
</feature>
<dbReference type="Gene3D" id="3.40.710.10">
    <property type="entry name" value="DD-peptidase/beta-lactamase superfamily"/>
    <property type="match status" value="1"/>
</dbReference>
<gene>
    <name evidence="3" type="ORF">CU102_08435</name>
</gene>
<dbReference type="Pfam" id="PF00144">
    <property type="entry name" value="Beta-lactamase"/>
    <property type="match status" value="1"/>
</dbReference>
<accession>A0A2P7BSI4</accession>
<proteinExistence type="predicted"/>
<reference evidence="4" key="1">
    <citation type="submission" date="2017-11" db="EMBL/GenBank/DDBJ databases">
        <authorList>
            <person name="Kuznetsova I."/>
            <person name="Sazanova A."/>
            <person name="Chirak E."/>
            <person name="Safronova V."/>
            <person name="Willems A."/>
        </authorList>
    </citation>
    <scope>NUCLEOTIDE SEQUENCE [LARGE SCALE GENOMIC DNA]</scope>
    <source>
        <strain evidence="4">STM 196</strain>
    </source>
</reference>